<dbReference type="RefSeq" id="WP_204298040.1">
    <property type="nucleotide sequence ID" value="NZ_BAAAGQ010000024.1"/>
</dbReference>
<protein>
    <submittedName>
        <fullName evidence="2">Uncharacterized protein</fullName>
    </submittedName>
</protein>
<reference evidence="2" key="1">
    <citation type="submission" date="2021-01" db="EMBL/GenBank/DDBJ databases">
        <title>Whole genome shotgun sequence of Actinoplanes capillaceus NBRC 16408.</title>
        <authorList>
            <person name="Komaki H."/>
            <person name="Tamura T."/>
        </authorList>
    </citation>
    <scope>NUCLEOTIDE SEQUENCE [LARGE SCALE GENOMIC DNA]</scope>
    <source>
        <strain evidence="2">NBRC 16408</strain>
    </source>
</reference>
<name>A0ABQ3WNT2_9ACTN</name>
<dbReference type="EMBL" id="BOMF01000098">
    <property type="protein sequence ID" value="GID47923.1"/>
    <property type="molecule type" value="Genomic_DNA"/>
</dbReference>
<comment type="caution">
    <text evidence="2">The sequence shown here is derived from an EMBL/GenBank/DDBJ whole genome shotgun (WGS) entry which is preliminary data.</text>
</comment>
<proteinExistence type="predicted"/>
<feature type="region of interest" description="Disordered" evidence="1">
    <location>
        <begin position="29"/>
        <end position="49"/>
    </location>
</feature>
<organism evidence="2">
    <name type="scientific">Actinoplanes campanulatus</name>
    <dbReference type="NCBI Taxonomy" id="113559"/>
    <lineage>
        <taxon>Bacteria</taxon>
        <taxon>Bacillati</taxon>
        <taxon>Actinomycetota</taxon>
        <taxon>Actinomycetes</taxon>
        <taxon>Micromonosporales</taxon>
        <taxon>Micromonosporaceae</taxon>
        <taxon>Actinoplanes</taxon>
    </lineage>
</organism>
<gene>
    <name evidence="2" type="ORF">Aca07nite_51980</name>
</gene>
<sequence>MTTAPTAPGSAPATTPDLLAAAPSIWSMGAYPLRHPPPGLSPTGGPNNG</sequence>
<evidence type="ECO:0000313" key="2">
    <source>
        <dbReference type="EMBL" id="GID47923.1"/>
    </source>
</evidence>
<accession>A0ABQ3WNT2</accession>
<evidence type="ECO:0000256" key="1">
    <source>
        <dbReference type="SAM" id="MobiDB-lite"/>
    </source>
</evidence>